<reference evidence="4" key="1">
    <citation type="journal article" date="2020" name="Fungal Divers.">
        <title>Resolving the Mortierellaceae phylogeny through synthesis of multi-gene phylogenetics and phylogenomics.</title>
        <authorList>
            <person name="Vandepol N."/>
            <person name="Liber J."/>
            <person name="Desiro A."/>
            <person name="Na H."/>
            <person name="Kennedy M."/>
            <person name="Barry K."/>
            <person name="Grigoriev I.V."/>
            <person name="Miller A.N."/>
            <person name="O'Donnell K."/>
            <person name="Stajich J.E."/>
            <person name="Bonito G."/>
        </authorList>
    </citation>
    <scope>NUCLEOTIDE SEQUENCE</scope>
    <source>
        <strain evidence="4">BC1065</strain>
    </source>
</reference>
<keyword evidence="2" id="KW-0677">Repeat</keyword>
<dbReference type="AlphaFoldDB" id="A0A9P6UCL6"/>
<keyword evidence="1 3" id="KW-0853">WD repeat</keyword>
<evidence type="ECO:0000256" key="2">
    <source>
        <dbReference type="ARBA" id="ARBA00022737"/>
    </source>
</evidence>
<name>A0A9P6UCL6_9FUNG</name>
<dbReference type="InterPro" id="IPR001680">
    <property type="entry name" value="WD40_rpt"/>
</dbReference>
<protein>
    <submittedName>
        <fullName evidence="4">Uncharacterized protein</fullName>
    </submittedName>
</protein>
<dbReference type="Pfam" id="PF00400">
    <property type="entry name" value="WD40"/>
    <property type="match status" value="1"/>
</dbReference>
<accession>A0A9P6UCL6</accession>
<dbReference type="PROSITE" id="PS00678">
    <property type="entry name" value="WD_REPEATS_1"/>
    <property type="match status" value="1"/>
</dbReference>
<comment type="caution">
    <text evidence="4">The sequence shown here is derived from an EMBL/GenBank/DDBJ whole genome shotgun (WGS) entry which is preliminary data.</text>
</comment>
<evidence type="ECO:0000313" key="5">
    <source>
        <dbReference type="Proteomes" id="UP000807716"/>
    </source>
</evidence>
<dbReference type="InterPro" id="IPR019775">
    <property type="entry name" value="WD40_repeat_CS"/>
</dbReference>
<dbReference type="Gene3D" id="2.130.10.10">
    <property type="entry name" value="YVTN repeat-like/Quinoprotein amine dehydrogenase"/>
    <property type="match status" value="1"/>
</dbReference>
<feature type="repeat" description="WD" evidence="3">
    <location>
        <begin position="123"/>
        <end position="160"/>
    </location>
</feature>
<dbReference type="PROSITE" id="PS50082">
    <property type="entry name" value="WD_REPEATS_2"/>
    <property type="match status" value="1"/>
</dbReference>
<dbReference type="OrthoDB" id="427795at2759"/>
<dbReference type="EMBL" id="JAAAJB010000030">
    <property type="protein sequence ID" value="KAG0269255.1"/>
    <property type="molecule type" value="Genomic_DNA"/>
</dbReference>
<evidence type="ECO:0000313" key="4">
    <source>
        <dbReference type="EMBL" id="KAG0269255.1"/>
    </source>
</evidence>
<dbReference type="SUPFAM" id="SSF50978">
    <property type="entry name" value="WD40 repeat-like"/>
    <property type="match status" value="1"/>
</dbReference>
<evidence type="ECO:0000256" key="1">
    <source>
        <dbReference type="ARBA" id="ARBA00022574"/>
    </source>
</evidence>
<dbReference type="InterPro" id="IPR036322">
    <property type="entry name" value="WD40_repeat_dom_sf"/>
</dbReference>
<evidence type="ECO:0000256" key="3">
    <source>
        <dbReference type="PROSITE-ProRule" id="PRU00221"/>
    </source>
</evidence>
<proteinExistence type="predicted"/>
<dbReference type="SMART" id="SM00320">
    <property type="entry name" value="WD40"/>
    <property type="match status" value="4"/>
</dbReference>
<gene>
    <name evidence="4" type="ORF">DFQ27_004317</name>
</gene>
<dbReference type="Proteomes" id="UP000807716">
    <property type="component" value="Unassembled WGS sequence"/>
</dbReference>
<dbReference type="PANTHER" id="PTHR10971">
    <property type="entry name" value="MRNA EXPORT FACTOR AND BUB3"/>
    <property type="match status" value="1"/>
</dbReference>
<organism evidence="4 5">
    <name type="scientific">Actinomortierella ambigua</name>
    <dbReference type="NCBI Taxonomy" id="1343610"/>
    <lineage>
        <taxon>Eukaryota</taxon>
        <taxon>Fungi</taxon>
        <taxon>Fungi incertae sedis</taxon>
        <taxon>Mucoromycota</taxon>
        <taxon>Mortierellomycotina</taxon>
        <taxon>Mortierellomycetes</taxon>
        <taxon>Mortierellales</taxon>
        <taxon>Mortierellaceae</taxon>
        <taxon>Actinomortierella</taxon>
    </lineage>
</organism>
<sequence length="354" mass="38449">MPIQTLAQKSLPFTAFQTVWVPGTNRICAVGANDAGFGVIQVYQARSRAISVTKSNSSTSSGAGAGQPASARLELYSEVEKRIQFKAATFRASTQPSHLVTGDFEGRIGVWDLERTEVPVTMIKAHEDVVNCIDGAGAFSGRPEVVSGCRDGAVKMWDLRQKSDPVCTMVPKKGYEQDIWTVVMGNATSVDDLHIAAGYDNGDIRVFDLRAAANPVFETNVTHGICSLEFDRRVGTASQLVATDLEGSLHSFDWVNNQVQSMESMVVQTGDDSTLWQVRHLPQSPSHFAVTDGGGHVHLYSHGNASSSVRKLESKRLAGQGILTLEFNEDLEGLFICSDLENTLRLGLVDMKKD</sequence>
<keyword evidence="5" id="KW-1185">Reference proteome</keyword>
<dbReference type="InterPro" id="IPR015943">
    <property type="entry name" value="WD40/YVTN_repeat-like_dom_sf"/>
</dbReference>